<organism evidence="2 3">
    <name type="scientific">Brevundimonas nasdae</name>
    <dbReference type="NCBI Taxonomy" id="172043"/>
    <lineage>
        <taxon>Bacteria</taxon>
        <taxon>Pseudomonadati</taxon>
        <taxon>Pseudomonadota</taxon>
        <taxon>Alphaproteobacteria</taxon>
        <taxon>Caulobacterales</taxon>
        <taxon>Caulobacteraceae</taxon>
        <taxon>Brevundimonas</taxon>
    </lineage>
</organism>
<dbReference type="InterPro" id="IPR050902">
    <property type="entry name" value="ABC_Transporter_SBP"/>
</dbReference>
<dbReference type="EMBL" id="CP080034">
    <property type="protein sequence ID" value="QYC11631.1"/>
    <property type="molecule type" value="Genomic_DNA"/>
</dbReference>
<dbReference type="PROSITE" id="PS50983">
    <property type="entry name" value="FE_B12_PBP"/>
    <property type="match status" value="1"/>
</dbReference>
<name>A0ABX8TK89_9CAUL</name>
<protein>
    <submittedName>
        <fullName evidence="2">ABC transporter substrate-binding protein</fullName>
    </submittedName>
</protein>
<feature type="domain" description="Fe/B12 periplasmic-binding" evidence="1">
    <location>
        <begin position="57"/>
        <end position="344"/>
    </location>
</feature>
<sequence length="373" mass="39661">MNLSRRSTLAAFGGLAFLAACGREQAGQGATALKDLRDRPVRPLPPGGKLTIDDGRYLIALSLIHPDPVSLLAAWSGDINRISPDMYEAFLAKSPQLATLPKTAQSGGEFNLEAILAASPAVSVVSQDSGPTDAQAAQLEAAGVSVAFIDFFSHPFENQARSLKLLGGIIGRTAEAEAFNAFRQTRLDAIAAKVATIPEDKRPTVFLEAHAMITPDCCSSPGKGNVGDYIAFVGGRNIGADVLNQPFGKLNLEYVIQRDPDVYIPTGGPHLAKAGGFVVGPGFTPEQSQAGLRRVVSRPGIATLKAVREGRVHGLSHQLINSPIDVVAVQALAKWIHPELFGDLDPRATLDEINSRFLAVPYRGDYWADLKPA</sequence>
<reference evidence="2 3" key="1">
    <citation type="submission" date="2021-07" db="EMBL/GenBank/DDBJ databases">
        <title>Isolation and characterization of bacteria from a gold mining with a capacity of golden bioaccumulation.</title>
        <authorList>
            <person name="Yang X.J."/>
        </authorList>
    </citation>
    <scope>NUCLEOTIDE SEQUENCE [LARGE SCALE GENOMIC DNA]</scope>
    <source>
        <strain evidence="2 3">Au29</strain>
    </source>
</reference>
<dbReference type="PANTHER" id="PTHR30535">
    <property type="entry name" value="VITAMIN B12-BINDING PROTEIN"/>
    <property type="match status" value="1"/>
</dbReference>
<dbReference type="RefSeq" id="WP_219354185.1">
    <property type="nucleotide sequence ID" value="NZ_CP080034.1"/>
</dbReference>
<dbReference type="PANTHER" id="PTHR30535:SF34">
    <property type="entry name" value="MOLYBDATE-BINDING PROTEIN MOLA"/>
    <property type="match status" value="1"/>
</dbReference>
<evidence type="ECO:0000313" key="2">
    <source>
        <dbReference type="EMBL" id="QYC11631.1"/>
    </source>
</evidence>
<keyword evidence="3" id="KW-1185">Reference proteome</keyword>
<proteinExistence type="predicted"/>
<dbReference type="Pfam" id="PF01497">
    <property type="entry name" value="Peripla_BP_2"/>
    <property type="match status" value="1"/>
</dbReference>
<evidence type="ECO:0000313" key="3">
    <source>
        <dbReference type="Proteomes" id="UP000824334"/>
    </source>
</evidence>
<dbReference type="InterPro" id="IPR002491">
    <property type="entry name" value="ABC_transptr_periplasmic_BD"/>
</dbReference>
<dbReference type="PROSITE" id="PS51257">
    <property type="entry name" value="PROKAR_LIPOPROTEIN"/>
    <property type="match status" value="1"/>
</dbReference>
<dbReference type="GeneID" id="94374926"/>
<dbReference type="Proteomes" id="UP000824334">
    <property type="component" value="Chromosome"/>
</dbReference>
<accession>A0ABX8TK89</accession>
<evidence type="ECO:0000259" key="1">
    <source>
        <dbReference type="PROSITE" id="PS50983"/>
    </source>
</evidence>
<gene>
    <name evidence="2" type="ORF">KWG56_06600</name>
</gene>